<dbReference type="Gene3D" id="1.10.10.1600">
    <property type="entry name" value="Bacterial DNA polymerase III alpha subunit, thumb domain"/>
    <property type="match status" value="1"/>
</dbReference>
<keyword evidence="5 10" id="KW-0548">Nucleotidyltransferase</keyword>
<accession>A0A5R8KCP0</accession>
<evidence type="ECO:0000256" key="2">
    <source>
        <dbReference type="ARBA" id="ARBA00012417"/>
    </source>
</evidence>
<dbReference type="Pfam" id="PF07733">
    <property type="entry name" value="DNA_pol3_alpha"/>
    <property type="match status" value="1"/>
</dbReference>
<proteinExistence type="predicted"/>
<keyword evidence="4 10" id="KW-0808">Transferase</keyword>
<dbReference type="EC" id="2.7.7.7" evidence="2"/>
<dbReference type="Pfam" id="PF14579">
    <property type="entry name" value="HHH_6"/>
    <property type="match status" value="1"/>
</dbReference>
<dbReference type="CDD" id="cd12113">
    <property type="entry name" value="PHP_PolIIIA_DnaE3"/>
    <property type="match status" value="1"/>
</dbReference>
<dbReference type="RefSeq" id="WP_138087127.1">
    <property type="nucleotide sequence ID" value="NZ_VAUV01000010.1"/>
</dbReference>
<dbReference type="OrthoDB" id="9803237at2"/>
<evidence type="ECO:0000256" key="3">
    <source>
        <dbReference type="ARBA" id="ARBA00019114"/>
    </source>
</evidence>
<evidence type="ECO:0000256" key="8">
    <source>
        <dbReference type="ARBA" id="ARBA00049244"/>
    </source>
</evidence>
<dbReference type="InterPro" id="IPR011708">
    <property type="entry name" value="DNA_pol3_alpha_NTPase_dom"/>
</dbReference>
<evidence type="ECO:0000256" key="7">
    <source>
        <dbReference type="ARBA" id="ARBA00022932"/>
    </source>
</evidence>
<dbReference type="GO" id="GO:0003887">
    <property type="term" value="F:DNA-directed DNA polymerase activity"/>
    <property type="evidence" value="ECO:0007669"/>
    <property type="project" value="UniProtKB-KW"/>
</dbReference>
<dbReference type="SUPFAM" id="SSF89550">
    <property type="entry name" value="PHP domain-like"/>
    <property type="match status" value="1"/>
</dbReference>
<dbReference type="PANTHER" id="PTHR32294">
    <property type="entry name" value="DNA POLYMERASE III SUBUNIT ALPHA"/>
    <property type="match status" value="1"/>
</dbReference>
<dbReference type="InterPro" id="IPR016195">
    <property type="entry name" value="Pol/histidinol_Pase-like"/>
</dbReference>
<dbReference type="AlphaFoldDB" id="A0A5R8KCP0"/>
<dbReference type="Proteomes" id="UP000306196">
    <property type="component" value="Unassembled WGS sequence"/>
</dbReference>
<dbReference type="InterPro" id="IPR029460">
    <property type="entry name" value="DNAPol_HHH"/>
</dbReference>
<dbReference type="InterPro" id="IPR004013">
    <property type="entry name" value="PHP_dom"/>
</dbReference>
<dbReference type="Gene3D" id="3.20.20.140">
    <property type="entry name" value="Metal-dependent hydrolases"/>
    <property type="match status" value="1"/>
</dbReference>
<dbReference type="NCBIfam" id="TIGR00594">
    <property type="entry name" value="polc"/>
    <property type="match status" value="1"/>
</dbReference>
<evidence type="ECO:0000313" key="10">
    <source>
        <dbReference type="EMBL" id="TLD70070.1"/>
    </source>
</evidence>
<protein>
    <recommendedName>
        <fullName evidence="3">DNA polymerase III subunit alpha</fullName>
        <ecNumber evidence="2">2.7.7.7</ecNumber>
    </recommendedName>
</protein>
<sequence length="1172" mass="130459">MADSFVHLHLHTEYSMLDGAVRIPDLMARVKQLGMPAVAMTDHGNLFGAIEFYQAAHKAGVKPIIGCEAYLAPGSMADKKDVAGRKRSSHLTLLAATNEGYANLVKLVTKAHLDGMYSKPRVDKDALREHAKGLICLSGCLVGEINEFILSDREDEARKSVEEFIDIFGRENFYLEIHNHGMDQQRRIMETLARFSKEFGLKLVAANDVHFLNKADHEAHDVMICIGTGANVHDEKRLHYSEEVYFKTAEQMRQLFAEFPEACDATLEIAEKCNVTMKLDAASIEKYPQFTPPDGSERGEYLRKMCIAGMEQRYGKERAHEDALLTERLEYELGVINQMNFTSYFLIVWDFIKWARDHGIPVGPGRGSAAGSLVAYALGITDLCPIRFGLIFERFLNPERVSPPDVDIDFCQTRRPEVIEYVRQHYGERSVSHIITFGTMGAKSVVRDVGRVLGWSYGDADRLAKMIPADLKMTLAKAREQNPELKVYLETDANAQQLWQYATFLEGLSRNAGIHAAGIVIGDQPLDNFIPLTRGSEDEVVAQFAMGPLTDVGMLKMDFLGLKTLTVIKDAVDFVRLRNPGFDLDAVPLDDAATYELLKKGETIAVFQMESGGMSNTCRQLEPDRIEEIIALLALYRPGPMDLIPSFIARKKGTEKVEYLHPLLEDVSKETYGILIYQEQVQKAANLLAGFTLGAADLLRRAMGKKKLEEMIKQRELFVKGCEETNQIPTKKANDIFDLLEKFAGYGFNKSHSAAYGIVTYRTAYLKANYPVEFMAAVLSYEVNSTDKIAGFVSECQRMGIQILPPDVNKSALKFAPECVEGSEEPNAIRYGLSAVKNVGEAAMTSAIVERELHGPFKDVEDFASRVDSRQLNKRLMEALIKVGALDFSGEHRAAIFDRIDGVLQMAASRQKEKKSGVMSLFGDDEMVTTKAPVSHQSTVKAWSKEEVMAFEKELLGFYVSGHPLDNFRHVFESKKVTALADLQDQKEEKVTVHCAGFIQKLEIKFTKKDNRAFATFVMEDFTGTAEVVMWNEAYEKCREFVVDGATIGVRARSERDDRTEMVRLTAQDVKPLKPGKSKVEGAGGNGFGRAKGGVRKFYKPVVLLLDAAKHGVGDLETIERLLKENPGEVPVKLCVVTASGERAMLALPGDYGVSNEAVAGEALRSWVFVGA</sequence>
<dbReference type="GO" id="GO:0005737">
    <property type="term" value="C:cytoplasm"/>
    <property type="evidence" value="ECO:0007669"/>
    <property type="project" value="UniProtKB-SubCell"/>
</dbReference>
<evidence type="ECO:0000313" key="11">
    <source>
        <dbReference type="Proteomes" id="UP000306196"/>
    </source>
</evidence>
<dbReference type="EMBL" id="VAUV01000010">
    <property type="protein sequence ID" value="TLD70070.1"/>
    <property type="molecule type" value="Genomic_DNA"/>
</dbReference>
<dbReference type="SMART" id="SM00481">
    <property type="entry name" value="POLIIIAc"/>
    <property type="match status" value="1"/>
</dbReference>
<dbReference type="Gene3D" id="1.10.150.870">
    <property type="match status" value="1"/>
</dbReference>
<evidence type="ECO:0000256" key="5">
    <source>
        <dbReference type="ARBA" id="ARBA00022695"/>
    </source>
</evidence>
<keyword evidence="6" id="KW-0235">DNA replication</keyword>
<comment type="caution">
    <text evidence="10">The sequence shown here is derived from an EMBL/GenBank/DDBJ whole genome shotgun (WGS) entry which is preliminary data.</text>
</comment>
<keyword evidence="7" id="KW-0239">DNA-directed DNA polymerase</keyword>
<evidence type="ECO:0000256" key="6">
    <source>
        <dbReference type="ARBA" id="ARBA00022705"/>
    </source>
</evidence>
<evidence type="ECO:0000256" key="4">
    <source>
        <dbReference type="ARBA" id="ARBA00022679"/>
    </source>
</evidence>
<dbReference type="InterPro" id="IPR041931">
    <property type="entry name" value="DNA_pol3_alpha_thumb_dom"/>
</dbReference>
<dbReference type="GO" id="GO:0006260">
    <property type="term" value="P:DNA replication"/>
    <property type="evidence" value="ECO:0007669"/>
    <property type="project" value="UniProtKB-KW"/>
</dbReference>
<organism evidence="10 11">
    <name type="scientific">Phragmitibacter flavus</name>
    <dbReference type="NCBI Taxonomy" id="2576071"/>
    <lineage>
        <taxon>Bacteria</taxon>
        <taxon>Pseudomonadati</taxon>
        <taxon>Verrucomicrobiota</taxon>
        <taxon>Verrucomicrobiia</taxon>
        <taxon>Verrucomicrobiales</taxon>
        <taxon>Verrucomicrobiaceae</taxon>
        <taxon>Phragmitibacter</taxon>
    </lineage>
</organism>
<keyword evidence="11" id="KW-1185">Reference proteome</keyword>
<feature type="domain" description="Polymerase/histidinol phosphatase N-terminal" evidence="9">
    <location>
        <begin position="6"/>
        <end position="73"/>
    </location>
</feature>
<dbReference type="CDD" id="cd04485">
    <property type="entry name" value="DnaE_OBF"/>
    <property type="match status" value="1"/>
</dbReference>
<dbReference type="InterPro" id="IPR003141">
    <property type="entry name" value="Pol/His_phosphatase_N"/>
</dbReference>
<dbReference type="GO" id="GO:0003676">
    <property type="term" value="F:nucleic acid binding"/>
    <property type="evidence" value="ECO:0007669"/>
    <property type="project" value="InterPro"/>
</dbReference>
<dbReference type="Pfam" id="PF02811">
    <property type="entry name" value="PHP"/>
    <property type="match status" value="1"/>
</dbReference>
<dbReference type="Pfam" id="PF17657">
    <property type="entry name" value="DNA_pol3_finger"/>
    <property type="match status" value="1"/>
</dbReference>
<evidence type="ECO:0000256" key="1">
    <source>
        <dbReference type="ARBA" id="ARBA00004496"/>
    </source>
</evidence>
<comment type="subcellular location">
    <subcellularLocation>
        <location evidence="1">Cytoplasm</location>
    </subcellularLocation>
</comment>
<name>A0A5R8KCP0_9BACT</name>
<gene>
    <name evidence="10" type="primary">dnaE</name>
    <name evidence="10" type="ORF">FEM03_15185</name>
</gene>
<evidence type="ECO:0000259" key="9">
    <source>
        <dbReference type="SMART" id="SM00481"/>
    </source>
</evidence>
<dbReference type="NCBIfam" id="NF005298">
    <property type="entry name" value="PRK06826.1"/>
    <property type="match status" value="1"/>
</dbReference>
<dbReference type="InterPro" id="IPR004365">
    <property type="entry name" value="NA-bd_OB_tRNA"/>
</dbReference>
<dbReference type="GO" id="GO:0008408">
    <property type="term" value="F:3'-5' exonuclease activity"/>
    <property type="evidence" value="ECO:0007669"/>
    <property type="project" value="InterPro"/>
</dbReference>
<dbReference type="NCBIfam" id="NF004226">
    <property type="entry name" value="PRK05673.1"/>
    <property type="match status" value="1"/>
</dbReference>
<comment type="catalytic activity">
    <reaction evidence="8">
        <text>DNA(n) + a 2'-deoxyribonucleoside 5'-triphosphate = DNA(n+1) + diphosphate</text>
        <dbReference type="Rhea" id="RHEA:22508"/>
        <dbReference type="Rhea" id="RHEA-COMP:17339"/>
        <dbReference type="Rhea" id="RHEA-COMP:17340"/>
        <dbReference type="ChEBI" id="CHEBI:33019"/>
        <dbReference type="ChEBI" id="CHEBI:61560"/>
        <dbReference type="ChEBI" id="CHEBI:173112"/>
        <dbReference type="EC" id="2.7.7.7"/>
    </reaction>
</comment>
<dbReference type="Pfam" id="PF01336">
    <property type="entry name" value="tRNA_anti-codon"/>
    <property type="match status" value="1"/>
</dbReference>
<reference evidence="10 11" key="1">
    <citation type="submission" date="2019-05" db="EMBL/GenBank/DDBJ databases">
        <title>Verrucobacter flavum gen. nov., sp. nov. a new member of the family Verrucomicrobiaceae.</title>
        <authorList>
            <person name="Szuroczki S."/>
            <person name="Abbaszade G."/>
            <person name="Szabo A."/>
            <person name="Felfoldi T."/>
            <person name="Schumann P."/>
            <person name="Boka K."/>
            <person name="Keki Z."/>
            <person name="Toumi M."/>
            <person name="Toth E."/>
        </authorList>
    </citation>
    <scope>NUCLEOTIDE SEQUENCE [LARGE SCALE GENOMIC DNA]</scope>
    <source>
        <strain evidence="10 11">MG-N-17</strain>
    </source>
</reference>
<dbReference type="PANTHER" id="PTHR32294:SF0">
    <property type="entry name" value="DNA POLYMERASE III SUBUNIT ALPHA"/>
    <property type="match status" value="1"/>
</dbReference>
<dbReference type="InterPro" id="IPR040982">
    <property type="entry name" value="DNA_pol3_finger"/>
</dbReference>
<dbReference type="InterPro" id="IPR004805">
    <property type="entry name" value="DnaE2/DnaE/PolC"/>
</dbReference>